<name>A0ABR2M1G1_9ASPA</name>
<comment type="caution">
    <text evidence="1">The sequence shown here is derived from an EMBL/GenBank/DDBJ whole genome shotgun (WGS) entry which is preliminary data.</text>
</comment>
<accession>A0ABR2M1G1</accession>
<gene>
    <name evidence="1" type="ORF">KSP40_PGU022680</name>
</gene>
<organism evidence="1 2">
    <name type="scientific">Platanthera guangdongensis</name>
    <dbReference type="NCBI Taxonomy" id="2320717"/>
    <lineage>
        <taxon>Eukaryota</taxon>
        <taxon>Viridiplantae</taxon>
        <taxon>Streptophyta</taxon>
        <taxon>Embryophyta</taxon>
        <taxon>Tracheophyta</taxon>
        <taxon>Spermatophyta</taxon>
        <taxon>Magnoliopsida</taxon>
        <taxon>Liliopsida</taxon>
        <taxon>Asparagales</taxon>
        <taxon>Orchidaceae</taxon>
        <taxon>Orchidoideae</taxon>
        <taxon>Orchideae</taxon>
        <taxon>Orchidinae</taxon>
        <taxon>Platanthera</taxon>
    </lineage>
</organism>
<proteinExistence type="predicted"/>
<evidence type="ECO:0000313" key="1">
    <source>
        <dbReference type="EMBL" id="KAK8956333.1"/>
    </source>
</evidence>
<sequence length="138" mass="15728">MDYSPKLQRQSSCAWLPLDMADWFSAAGRRTTTGFSRRFSNGRSYDKLESSISYAPSATRPVALQRLRLRRLWRRALSSKKRILESSAPTKAAVTAPYDFNTYAQNFDDWWARVEPENMSRSFSSRFAVSSGVTGRIG</sequence>
<reference evidence="1 2" key="1">
    <citation type="journal article" date="2022" name="Nat. Plants">
        <title>Genomes of leafy and leafless Platanthera orchids illuminate the evolution of mycoheterotrophy.</title>
        <authorList>
            <person name="Li M.H."/>
            <person name="Liu K.W."/>
            <person name="Li Z."/>
            <person name="Lu H.C."/>
            <person name="Ye Q.L."/>
            <person name="Zhang D."/>
            <person name="Wang J.Y."/>
            <person name="Li Y.F."/>
            <person name="Zhong Z.M."/>
            <person name="Liu X."/>
            <person name="Yu X."/>
            <person name="Liu D.K."/>
            <person name="Tu X.D."/>
            <person name="Liu B."/>
            <person name="Hao Y."/>
            <person name="Liao X.Y."/>
            <person name="Jiang Y.T."/>
            <person name="Sun W.H."/>
            <person name="Chen J."/>
            <person name="Chen Y.Q."/>
            <person name="Ai Y."/>
            <person name="Zhai J.W."/>
            <person name="Wu S.S."/>
            <person name="Zhou Z."/>
            <person name="Hsiao Y.Y."/>
            <person name="Wu W.L."/>
            <person name="Chen Y.Y."/>
            <person name="Lin Y.F."/>
            <person name="Hsu J.L."/>
            <person name="Li C.Y."/>
            <person name="Wang Z.W."/>
            <person name="Zhao X."/>
            <person name="Zhong W.Y."/>
            <person name="Ma X.K."/>
            <person name="Ma L."/>
            <person name="Huang J."/>
            <person name="Chen G.Z."/>
            <person name="Huang M.Z."/>
            <person name="Huang L."/>
            <person name="Peng D.H."/>
            <person name="Luo Y.B."/>
            <person name="Zou S.Q."/>
            <person name="Chen S.P."/>
            <person name="Lan S."/>
            <person name="Tsai W.C."/>
            <person name="Van de Peer Y."/>
            <person name="Liu Z.J."/>
        </authorList>
    </citation>
    <scope>NUCLEOTIDE SEQUENCE [LARGE SCALE GENOMIC DNA]</scope>
    <source>
        <strain evidence="1">Lor288</strain>
    </source>
</reference>
<dbReference type="EMBL" id="JBBWWR010000013">
    <property type="protein sequence ID" value="KAK8956333.1"/>
    <property type="molecule type" value="Genomic_DNA"/>
</dbReference>
<dbReference type="Proteomes" id="UP001412067">
    <property type="component" value="Unassembled WGS sequence"/>
</dbReference>
<dbReference type="PANTHER" id="PTHR33168">
    <property type="entry name" value="STRESS INDUCED PROTEIN-RELATED"/>
    <property type="match status" value="1"/>
</dbReference>
<protein>
    <submittedName>
        <fullName evidence="1">Uncharacterized protein</fullName>
    </submittedName>
</protein>
<evidence type="ECO:0000313" key="2">
    <source>
        <dbReference type="Proteomes" id="UP001412067"/>
    </source>
</evidence>
<keyword evidence="2" id="KW-1185">Reference proteome</keyword>